<evidence type="ECO:0000313" key="3">
    <source>
        <dbReference type="EMBL" id="MCJ0743857.1"/>
    </source>
</evidence>
<dbReference type="Pfam" id="PF18962">
    <property type="entry name" value="Por_Secre_tail"/>
    <property type="match status" value="1"/>
</dbReference>
<accession>A0ABS9ZZZ2</accession>
<feature type="domain" description="Secretion system C-terminal sorting" evidence="2">
    <location>
        <begin position="529"/>
        <end position="595"/>
    </location>
</feature>
<feature type="chain" id="PRO_5047096231" evidence="1">
    <location>
        <begin position="21"/>
        <end position="602"/>
    </location>
</feature>
<dbReference type="SUPFAM" id="SSF51126">
    <property type="entry name" value="Pectin lyase-like"/>
    <property type="match status" value="1"/>
</dbReference>
<reference evidence="3" key="1">
    <citation type="submission" date="2022-03" db="EMBL/GenBank/DDBJ databases">
        <authorList>
            <person name="Woo C.Y."/>
        </authorList>
    </citation>
    <scope>NUCLEOTIDE SEQUENCE</scope>
    <source>
        <strain evidence="3">CYS-01</strain>
    </source>
</reference>
<dbReference type="RefSeq" id="WP_243363189.1">
    <property type="nucleotide sequence ID" value="NZ_JALGBH010000002.1"/>
</dbReference>
<dbReference type="NCBIfam" id="TIGR04183">
    <property type="entry name" value="Por_Secre_tail"/>
    <property type="match status" value="1"/>
</dbReference>
<evidence type="ECO:0000313" key="4">
    <source>
        <dbReference type="Proteomes" id="UP001165460"/>
    </source>
</evidence>
<proteinExistence type="predicted"/>
<evidence type="ECO:0000256" key="1">
    <source>
        <dbReference type="SAM" id="SignalP"/>
    </source>
</evidence>
<dbReference type="InterPro" id="IPR012334">
    <property type="entry name" value="Pectin_lyas_fold"/>
</dbReference>
<name>A0ABS9ZZZ2_9SPHI</name>
<keyword evidence="1" id="KW-0732">Signal</keyword>
<keyword evidence="4" id="KW-1185">Reference proteome</keyword>
<evidence type="ECO:0000259" key="2">
    <source>
        <dbReference type="Pfam" id="PF18962"/>
    </source>
</evidence>
<feature type="signal peptide" evidence="1">
    <location>
        <begin position="1"/>
        <end position="20"/>
    </location>
</feature>
<dbReference type="InterPro" id="IPR059226">
    <property type="entry name" value="Choice_anch_Q_dom"/>
</dbReference>
<dbReference type="EMBL" id="JALGBH010000002">
    <property type="protein sequence ID" value="MCJ0743857.1"/>
    <property type="molecule type" value="Genomic_DNA"/>
</dbReference>
<dbReference type="NCBIfam" id="NF041518">
    <property type="entry name" value="choice_anch_Q"/>
    <property type="match status" value="1"/>
</dbReference>
<sequence>MKKFPYLILLFMISGFLASAQTPDANGIIYVNKTAAGNAAGDSWVNAVPELADALLAAKNLNAANAGTVKEIWVAKGTYKPKYSPQDGANFGTDKGRDNTFLLVSNVKIYGGFPGTGNPDMTDRNWKANPVILSGDIDNNDTFDANGNITSNKYIGNAFHVVVAVAVSNIELNGFTIISGNASGGGYLIINGKLIYQYNGGGIYNYSSSPAFSNVIIVSNMATSGGGMYSTSSSNPILTNVTFSGNSAASGGGMYNSSSNPMLTNVMFSGNSGNPNGGAMYNTSSAPILINVTLSGNTATSGGALYNSGSNPQIRNSIIYGNSSGISNSSSTPVISYSLIEGNSSTTNNNIDATGITVSQIFTAPLTPAMGTKGDYTLKTGSPAIGMGNNALFAGLDASTKDLAGNLRLDGSNIDLGAYEYQSTLSVSLGNFTAAVQNNGVKLQWNTLSENNNKEFIISRSANGQTYSELGRVKGAGTVSTPLNYTYFDNNPLNGINYYRLQQVDYDSEIIKVGEKALTFGLATMDLKIYPNPTNRVANVKFGMGLYHKSYLTDLTGRLLKTKEIKAGENEIKYDLTEYPNGIYLIRLEGANPQMLKVIKGG</sequence>
<dbReference type="InterPro" id="IPR011050">
    <property type="entry name" value="Pectin_lyase_fold/virulence"/>
</dbReference>
<protein>
    <submittedName>
        <fullName evidence="3">T9SS type A sorting domain-containing protein</fullName>
    </submittedName>
</protein>
<dbReference type="Gene3D" id="2.160.20.10">
    <property type="entry name" value="Single-stranded right-handed beta-helix, Pectin lyase-like"/>
    <property type="match status" value="1"/>
</dbReference>
<gene>
    <name evidence="3" type="ORF">MMF97_14150</name>
</gene>
<dbReference type="InterPro" id="IPR026444">
    <property type="entry name" value="Secre_tail"/>
</dbReference>
<comment type="caution">
    <text evidence="3">The sequence shown here is derived from an EMBL/GenBank/DDBJ whole genome shotgun (WGS) entry which is preliminary data.</text>
</comment>
<dbReference type="Proteomes" id="UP001165460">
    <property type="component" value="Unassembled WGS sequence"/>
</dbReference>
<organism evidence="3 4">
    <name type="scientific">Pedobacter montanisoli</name>
    <dbReference type="NCBI Taxonomy" id="2923277"/>
    <lineage>
        <taxon>Bacteria</taxon>
        <taxon>Pseudomonadati</taxon>
        <taxon>Bacteroidota</taxon>
        <taxon>Sphingobacteriia</taxon>
        <taxon>Sphingobacteriales</taxon>
        <taxon>Sphingobacteriaceae</taxon>
        <taxon>Pedobacter</taxon>
    </lineage>
</organism>